<dbReference type="InterPro" id="IPR035965">
    <property type="entry name" value="PAS-like_dom_sf"/>
</dbReference>
<evidence type="ECO:0000259" key="6">
    <source>
        <dbReference type="PROSITE" id="PS50045"/>
    </source>
</evidence>
<dbReference type="Pfam" id="PF13426">
    <property type="entry name" value="PAS_9"/>
    <property type="match status" value="1"/>
</dbReference>
<proteinExistence type="predicted"/>
<name>A0ABZ3JAT8_SPOA4</name>
<dbReference type="InterPro" id="IPR003593">
    <property type="entry name" value="AAA+_ATPase"/>
</dbReference>
<dbReference type="PRINTS" id="PR01590">
    <property type="entry name" value="HTHFIS"/>
</dbReference>
<evidence type="ECO:0000256" key="3">
    <source>
        <dbReference type="ARBA" id="ARBA00023015"/>
    </source>
</evidence>
<dbReference type="PROSITE" id="PS00676">
    <property type="entry name" value="SIGMA54_INTERACT_2"/>
    <property type="match status" value="1"/>
</dbReference>
<gene>
    <name evidence="7" type="primary">acoR_11</name>
    <name evidence="7" type="ORF">SPACI_052780</name>
</gene>
<dbReference type="Gene3D" id="1.10.8.60">
    <property type="match status" value="1"/>
</dbReference>
<dbReference type="InterPro" id="IPR009057">
    <property type="entry name" value="Homeodomain-like_sf"/>
</dbReference>
<dbReference type="InterPro" id="IPR002078">
    <property type="entry name" value="Sigma_54_int"/>
</dbReference>
<sequence>MKPLEQILSPAIMTKEGLDQNMSEQYTLLSEKINRFKMDIVINQHTHYPMDVVRPEIIDSWIRSYNYGLDLFHIFCPAIDPDALSQINLKKRQLMRVAAPYLHQLDSVFSRTRCFVMLTDEQGVILQVVGRNTKISRAYNLEPGVIWNERSIGTCSHGLSILYTMPIQIWGPEHYNRSFDQSTGSSAPIFDAFGNLAGTLTIGSDENFHQNIHTLGMVVSMAWAIQNEYQCALKDEVLSAICEADDEAVIIINNNSVIIQVNEKAQKMLNCSQSELSGQPLATIVGDQPLIKSVMDNGESLYHTELRIRGNKRINLCSAQPIQDKFGNKYGCVIRLRAINGVGKTLHPYPVQQIGSLAAFDNIIGSSDRVERIIERAKHIAATDVNILIQGESGTGKEVFAQAIHHSSRPAGQLVAVNCAAIPRSLIESELFGYESGAFTGAERNGKRGKIEMAHGGTLFLDEIGDMPLEVQPVLLRVLEEKQVTRLGSNQHIPVDFRLIAATNKDLLQLVNKNEFRQDLYYRLSVFKLSLPPLRERESDIIELAQHFISTTAAKLQIPAPSLSDAAKMELLEYAWPGNVRQLQNVILYAVHMSKDGVIWPEDLPDEINASAKSQNREEHGAKVNPLAKRRNLSIQEIEKLAITQSLYQTGNNVCETAKLLGLAKSTLYKKIKKYNLLDIRPDKHIK</sequence>
<keyword evidence="2" id="KW-0067">ATP-binding</keyword>
<dbReference type="InterPro" id="IPR025662">
    <property type="entry name" value="Sigma_54_int_dom_ATP-bd_1"/>
</dbReference>
<dbReference type="CDD" id="cd00130">
    <property type="entry name" value="PAS"/>
    <property type="match status" value="1"/>
</dbReference>
<dbReference type="Pfam" id="PF00158">
    <property type="entry name" value="Sigma54_activat"/>
    <property type="match status" value="1"/>
</dbReference>
<organism evidence="7 8">
    <name type="scientific">Sporomusa acidovorans (strain ATCC 49682 / DSM 3132 / Mol)</name>
    <dbReference type="NCBI Taxonomy" id="1123286"/>
    <lineage>
        <taxon>Bacteria</taxon>
        <taxon>Bacillati</taxon>
        <taxon>Bacillota</taxon>
        <taxon>Negativicutes</taxon>
        <taxon>Selenomonadales</taxon>
        <taxon>Sporomusaceae</taxon>
        <taxon>Sporomusa</taxon>
    </lineage>
</organism>
<keyword evidence="3" id="KW-0805">Transcription regulation</keyword>
<evidence type="ECO:0000256" key="1">
    <source>
        <dbReference type="ARBA" id="ARBA00022741"/>
    </source>
</evidence>
<keyword evidence="5" id="KW-0804">Transcription</keyword>
<dbReference type="InterPro" id="IPR025943">
    <property type="entry name" value="Sigma_54_int_dom_ATP-bd_2"/>
</dbReference>
<dbReference type="Gene3D" id="3.30.450.20">
    <property type="entry name" value="PAS domain"/>
    <property type="match status" value="1"/>
</dbReference>
<dbReference type="PANTHER" id="PTHR32071">
    <property type="entry name" value="TRANSCRIPTIONAL REGULATORY PROTEIN"/>
    <property type="match status" value="1"/>
</dbReference>
<evidence type="ECO:0000256" key="4">
    <source>
        <dbReference type="ARBA" id="ARBA00023125"/>
    </source>
</evidence>
<dbReference type="InterPro" id="IPR027417">
    <property type="entry name" value="P-loop_NTPase"/>
</dbReference>
<dbReference type="PROSITE" id="PS50045">
    <property type="entry name" value="SIGMA54_INTERACT_4"/>
    <property type="match status" value="1"/>
</dbReference>
<evidence type="ECO:0000313" key="8">
    <source>
        <dbReference type="Proteomes" id="UP000216052"/>
    </source>
</evidence>
<dbReference type="Gene3D" id="3.40.50.300">
    <property type="entry name" value="P-loop containing nucleotide triphosphate hydrolases"/>
    <property type="match status" value="1"/>
</dbReference>
<dbReference type="InterPro" id="IPR058031">
    <property type="entry name" value="AAA_lid_NorR"/>
</dbReference>
<evidence type="ECO:0000256" key="5">
    <source>
        <dbReference type="ARBA" id="ARBA00023163"/>
    </source>
</evidence>
<dbReference type="Pfam" id="PF02954">
    <property type="entry name" value="HTH_8"/>
    <property type="match status" value="1"/>
</dbReference>
<keyword evidence="8" id="KW-1185">Reference proteome</keyword>
<reference evidence="7" key="1">
    <citation type="submission" date="2024-05" db="EMBL/GenBank/DDBJ databases">
        <title>Isolation and characterization of Sporomusa carbonis sp. nov., a carboxydotrophic hydrogenogen in the genus of Sporomusa isolated from a charcoal burning pile.</title>
        <authorList>
            <person name="Boeer T."/>
            <person name="Rosenbaum F."/>
            <person name="Eysell L."/>
            <person name="Mueller V."/>
            <person name="Daniel R."/>
            <person name="Poehlein A."/>
        </authorList>
    </citation>
    <scope>NUCLEOTIDE SEQUENCE [LARGE SCALE GENOMIC DNA]</scope>
    <source>
        <strain evidence="7">DSM 3132</strain>
    </source>
</reference>
<dbReference type="PROSITE" id="PS00688">
    <property type="entry name" value="SIGMA54_INTERACT_3"/>
    <property type="match status" value="1"/>
</dbReference>
<protein>
    <submittedName>
        <fullName evidence="7">Acetoin dehydrogenase operon transcriptional activator AcoR</fullName>
    </submittedName>
</protein>
<dbReference type="InterPro" id="IPR002197">
    <property type="entry name" value="HTH_Fis"/>
</dbReference>
<dbReference type="InterPro" id="IPR000014">
    <property type="entry name" value="PAS"/>
</dbReference>
<dbReference type="CDD" id="cd00009">
    <property type="entry name" value="AAA"/>
    <property type="match status" value="1"/>
</dbReference>
<dbReference type="PANTHER" id="PTHR32071:SF57">
    <property type="entry name" value="C4-DICARBOXYLATE TRANSPORT TRANSCRIPTIONAL REGULATORY PROTEIN DCTD"/>
    <property type="match status" value="1"/>
</dbReference>
<dbReference type="Proteomes" id="UP000216052">
    <property type="component" value="Chromosome"/>
</dbReference>
<dbReference type="PROSITE" id="PS00675">
    <property type="entry name" value="SIGMA54_INTERACT_1"/>
    <property type="match status" value="1"/>
</dbReference>
<dbReference type="SUPFAM" id="SSF55785">
    <property type="entry name" value="PYP-like sensor domain (PAS domain)"/>
    <property type="match status" value="1"/>
</dbReference>
<dbReference type="InterPro" id="IPR025944">
    <property type="entry name" value="Sigma_54_int_dom_CS"/>
</dbReference>
<dbReference type="SMART" id="SM00091">
    <property type="entry name" value="PAS"/>
    <property type="match status" value="1"/>
</dbReference>
<dbReference type="SUPFAM" id="SSF46689">
    <property type="entry name" value="Homeodomain-like"/>
    <property type="match status" value="1"/>
</dbReference>
<accession>A0ABZ3JAT8</accession>
<evidence type="ECO:0000313" key="7">
    <source>
        <dbReference type="EMBL" id="XFO75163.1"/>
    </source>
</evidence>
<feature type="domain" description="Sigma-54 factor interaction" evidence="6">
    <location>
        <begin position="363"/>
        <end position="592"/>
    </location>
</feature>
<dbReference type="Pfam" id="PF25601">
    <property type="entry name" value="AAA_lid_14"/>
    <property type="match status" value="1"/>
</dbReference>
<dbReference type="RefSeq" id="WP_144036420.1">
    <property type="nucleotide sequence ID" value="NZ_CP155571.1"/>
</dbReference>
<dbReference type="InterPro" id="IPR029016">
    <property type="entry name" value="GAF-like_dom_sf"/>
</dbReference>
<dbReference type="EMBL" id="CP155571">
    <property type="protein sequence ID" value="XFO75163.1"/>
    <property type="molecule type" value="Genomic_DNA"/>
</dbReference>
<keyword evidence="1" id="KW-0547">Nucleotide-binding</keyword>
<dbReference type="Gene3D" id="1.10.10.60">
    <property type="entry name" value="Homeodomain-like"/>
    <property type="match status" value="1"/>
</dbReference>
<dbReference type="SMART" id="SM00382">
    <property type="entry name" value="AAA"/>
    <property type="match status" value="1"/>
</dbReference>
<dbReference type="SUPFAM" id="SSF52540">
    <property type="entry name" value="P-loop containing nucleoside triphosphate hydrolases"/>
    <property type="match status" value="1"/>
</dbReference>
<dbReference type="Gene3D" id="3.30.450.40">
    <property type="match status" value="1"/>
</dbReference>
<evidence type="ECO:0000256" key="2">
    <source>
        <dbReference type="ARBA" id="ARBA00022840"/>
    </source>
</evidence>
<keyword evidence="4" id="KW-0238">DNA-binding</keyword>